<evidence type="ECO:0000313" key="5">
    <source>
        <dbReference type="Proteomes" id="UP000747399"/>
    </source>
</evidence>
<accession>A0A8J4F6G1</accession>
<comment type="caution">
    <text evidence="4">The sequence shown here is derived from an EMBL/GenBank/DDBJ whole genome shotgun (WGS) entry which is preliminary data.</text>
</comment>
<keyword evidence="2" id="KW-1133">Transmembrane helix</keyword>
<organism evidence="4 5">
    <name type="scientific">Volvox africanus</name>
    <dbReference type="NCBI Taxonomy" id="51714"/>
    <lineage>
        <taxon>Eukaryota</taxon>
        <taxon>Viridiplantae</taxon>
        <taxon>Chlorophyta</taxon>
        <taxon>core chlorophytes</taxon>
        <taxon>Chlorophyceae</taxon>
        <taxon>CS clade</taxon>
        <taxon>Chlamydomonadales</taxon>
        <taxon>Volvocaceae</taxon>
        <taxon>Volvox</taxon>
    </lineage>
</organism>
<dbReference type="EMBL" id="BNCO01000048">
    <property type="protein sequence ID" value="GIL61843.1"/>
    <property type="molecule type" value="Genomic_DNA"/>
</dbReference>
<feature type="chain" id="PRO_5035158056" evidence="3">
    <location>
        <begin position="24"/>
        <end position="126"/>
    </location>
</feature>
<protein>
    <submittedName>
        <fullName evidence="4">Uncharacterized protein</fullName>
    </submittedName>
</protein>
<gene>
    <name evidence="4" type="ORF">Vafri_16253</name>
</gene>
<feature type="non-terminal residue" evidence="4">
    <location>
        <position position="1"/>
    </location>
</feature>
<feature type="transmembrane region" description="Helical" evidence="2">
    <location>
        <begin position="33"/>
        <end position="61"/>
    </location>
</feature>
<proteinExistence type="predicted"/>
<evidence type="ECO:0000256" key="2">
    <source>
        <dbReference type="SAM" id="Phobius"/>
    </source>
</evidence>
<keyword evidence="2" id="KW-0472">Membrane</keyword>
<sequence>AAAAVLVAAALAVLVALVAVAAAAGAVVVAAAAAAPVVVAAAVVAAVAPVVVAVAAVAAYAPARLPRLARILVKVQVEPQLFAVCSLVACLWPCCSRLNRSPSAWLQGPPVPTDEDSARETCMSSA</sequence>
<evidence type="ECO:0000256" key="1">
    <source>
        <dbReference type="SAM" id="MobiDB-lite"/>
    </source>
</evidence>
<feature type="signal peptide" evidence="3">
    <location>
        <begin position="1"/>
        <end position="23"/>
    </location>
</feature>
<dbReference type="AlphaFoldDB" id="A0A8J4F6G1"/>
<evidence type="ECO:0000313" key="4">
    <source>
        <dbReference type="EMBL" id="GIL61843.1"/>
    </source>
</evidence>
<evidence type="ECO:0000256" key="3">
    <source>
        <dbReference type="SAM" id="SignalP"/>
    </source>
</evidence>
<keyword evidence="2" id="KW-0812">Transmembrane</keyword>
<name>A0A8J4F6G1_9CHLO</name>
<keyword evidence="3" id="KW-0732">Signal</keyword>
<keyword evidence="5" id="KW-1185">Reference proteome</keyword>
<reference evidence="4" key="1">
    <citation type="journal article" date="2021" name="Proc. Natl. Acad. Sci. U.S.A.">
        <title>Three genomes in the algal genus Volvox reveal the fate of a haploid sex-determining region after a transition to homothallism.</title>
        <authorList>
            <person name="Yamamoto K."/>
            <person name="Hamaji T."/>
            <person name="Kawai-Toyooka H."/>
            <person name="Matsuzaki R."/>
            <person name="Takahashi F."/>
            <person name="Nishimura Y."/>
            <person name="Kawachi M."/>
            <person name="Noguchi H."/>
            <person name="Minakuchi Y."/>
            <person name="Umen J.G."/>
            <person name="Toyoda A."/>
            <person name="Nozaki H."/>
        </authorList>
    </citation>
    <scope>NUCLEOTIDE SEQUENCE</scope>
    <source>
        <strain evidence="4">NIES-3780</strain>
    </source>
</reference>
<feature type="region of interest" description="Disordered" evidence="1">
    <location>
        <begin position="100"/>
        <end position="126"/>
    </location>
</feature>
<dbReference type="Proteomes" id="UP000747399">
    <property type="component" value="Unassembled WGS sequence"/>
</dbReference>